<organism evidence="1 2">
    <name type="scientific">Halosimplex litoreum</name>
    <dbReference type="NCBI Taxonomy" id="1198301"/>
    <lineage>
        <taxon>Archaea</taxon>
        <taxon>Methanobacteriati</taxon>
        <taxon>Methanobacteriota</taxon>
        <taxon>Stenosarchaea group</taxon>
        <taxon>Halobacteria</taxon>
        <taxon>Halobacteriales</taxon>
        <taxon>Haloarculaceae</taxon>
        <taxon>Halosimplex</taxon>
    </lineage>
</organism>
<sequence length="188" mass="19896">MPPEISGYDCGGSIQVEELCGLFHDSDSQLNDFFDDLGIETSFKEVSCASVGISSGAAAATGVLSGWQGFALFSTVCGGTTMGCIINDAIRNNTPCGSQIIDVYIPESIDDGAEYPPVLLLIRCEKDVSDDIEQLTEDITDRLDNAADEAVDITIKTGTEIADQLKDAAGSLNQLTDDIIDAGQDIIF</sequence>
<dbReference type="Proteomes" id="UP000595001">
    <property type="component" value="Chromosome"/>
</dbReference>
<reference evidence="1 2" key="1">
    <citation type="submission" date="2020-12" db="EMBL/GenBank/DDBJ databases">
        <title>Halosimplex halophilum sp. nov. and Halosimplex salinum sp. nov., two new members of the genus Halosimplex.</title>
        <authorList>
            <person name="Cui H.L."/>
        </authorList>
    </citation>
    <scope>NUCLEOTIDE SEQUENCE [LARGE SCALE GENOMIC DNA]</scope>
    <source>
        <strain evidence="1 2">YGH94</strain>
    </source>
</reference>
<accession>A0A7T3KV07</accession>
<dbReference type="KEGG" id="hlt:I7X12_16595"/>
<evidence type="ECO:0000313" key="1">
    <source>
        <dbReference type="EMBL" id="QPV62340.1"/>
    </source>
</evidence>
<gene>
    <name evidence="1" type="ORF">I7X12_16595</name>
</gene>
<proteinExistence type="predicted"/>
<dbReference type="EMBL" id="CP065856">
    <property type="protein sequence ID" value="QPV62340.1"/>
    <property type="molecule type" value="Genomic_DNA"/>
</dbReference>
<keyword evidence="2" id="KW-1185">Reference proteome</keyword>
<dbReference type="OrthoDB" id="350790at2157"/>
<dbReference type="GeneID" id="60590146"/>
<name>A0A7T3KV07_9EURY</name>
<evidence type="ECO:0000313" key="2">
    <source>
        <dbReference type="Proteomes" id="UP000595001"/>
    </source>
</evidence>
<dbReference type="AlphaFoldDB" id="A0A7T3KV07"/>
<dbReference type="RefSeq" id="WP_198061147.1">
    <property type="nucleotide sequence ID" value="NZ_CP065856.1"/>
</dbReference>
<protein>
    <submittedName>
        <fullName evidence="1">Uncharacterized protein</fullName>
    </submittedName>
</protein>